<accession>A0ABY7UKW0</accession>
<keyword evidence="4" id="KW-1185">Reference proteome</keyword>
<name>A0ABY7UKW0_9CORY</name>
<proteinExistence type="predicted"/>
<dbReference type="InterPro" id="IPR050900">
    <property type="entry name" value="Transposase_IS3/IS150/IS904"/>
</dbReference>
<feature type="region of interest" description="Disordered" evidence="1">
    <location>
        <begin position="92"/>
        <end position="130"/>
    </location>
</feature>
<sequence length="436" mass="48362">MDTVGNWVAAKRRGQSFDGTRRAYDAETIAKVVARRLTSQATVREIAVEFDVNDTAALTWTKRYWPDDDDRDSAASMTFDEAFAATMERVSKHRKVQRNHQQQRVDEAADAKRPPRPVNEWLPGPGPIDDIADLPSDMDELKKLVVEMRDRETVKDAIIQVLMSDGEPQGKGNVRGGESRGKDDVRDGELSTAAKAAVVVALTDAHGFSIAKACAVVGIAQSTFYYHRHTHTKVVHQREQRRAALKPLILQAAAESGQSYGYRRIHAWLKIMGHTVSEKIVRTLMEELGCRPPAKASGKYSSYTGETDHKPANLLLIAPTDNSDDDGDADVDVARPVVAPSQYFIDHADAQGLTHDFHADAPWEKIGTDVTEIHCPDGKLFLSAAIDFYDGMPIAVTMSTSPNHDLVAEMIARIDEVKTRRGTTDHPFRSWWALPQ</sequence>
<feature type="compositionally biased region" description="Basic and acidic residues" evidence="1">
    <location>
        <begin position="103"/>
        <end position="113"/>
    </location>
</feature>
<dbReference type="EMBL" id="CP063194">
    <property type="protein sequence ID" value="WCZ39306.1"/>
    <property type="molecule type" value="Genomic_DNA"/>
</dbReference>
<feature type="compositionally biased region" description="Basic and acidic residues" evidence="1">
    <location>
        <begin position="177"/>
        <end position="186"/>
    </location>
</feature>
<gene>
    <name evidence="3" type="ORF">CJEDD_08565</name>
</gene>
<dbReference type="InterPro" id="IPR010921">
    <property type="entry name" value="Trp_repressor/repl_initiator"/>
</dbReference>
<reference evidence="3 4" key="1">
    <citation type="submission" date="2020-10" db="EMBL/GenBank/DDBJ databases">
        <title>Complete genome sequence of Corynebacterium jeddahense DSM 45997, type strain of Corynebacterium jeddahense.</title>
        <authorList>
            <person name="Busche T."/>
            <person name="Kalinowski J."/>
            <person name="Ruckert C."/>
        </authorList>
    </citation>
    <scope>NUCLEOTIDE SEQUENCE [LARGE SCALE GENOMIC DNA]</scope>
    <source>
        <strain evidence="3 4">DSM 45997</strain>
    </source>
</reference>
<feature type="domain" description="HTH-like" evidence="2">
    <location>
        <begin position="242"/>
        <end position="292"/>
    </location>
</feature>
<evidence type="ECO:0000313" key="3">
    <source>
        <dbReference type="EMBL" id="WCZ39306.1"/>
    </source>
</evidence>
<dbReference type="Pfam" id="PF13276">
    <property type="entry name" value="HTH_21"/>
    <property type="match status" value="1"/>
</dbReference>
<dbReference type="SUPFAM" id="SSF48295">
    <property type="entry name" value="TrpR-like"/>
    <property type="match status" value="1"/>
</dbReference>
<protein>
    <recommendedName>
        <fullName evidence="2">HTH-like domain-containing protein</fullName>
    </recommendedName>
</protein>
<feature type="region of interest" description="Disordered" evidence="1">
    <location>
        <begin position="165"/>
        <end position="186"/>
    </location>
</feature>
<dbReference type="PANTHER" id="PTHR46889">
    <property type="entry name" value="TRANSPOSASE INSF FOR INSERTION SEQUENCE IS3B-RELATED"/>
    <property type="match status" value="1"/>
</dbReference>
<organism evidence="3 4">
    <name type="scientific">Corynebacterium jeddahense</name>
    <dbReference type="NCBI Taxonomy" id="1414719"/>
    <lineage>
        <taxon>Bacteria</taxon>
        <taxon>Bacillati</taxon>
        <taxon>Actinomycetota</taxon>
        <taxon>Actinomycetes</taxon>
        <taxon>Mycobacteriales</taxon>
        <taxon>Corynebacteriaceae</taxon>
        <taxon>Corynebacterium</taxon>
    </lineage>
</organism>
<evidence type="ECO:0000259" key="2">
    <source>
        <dbReference type="Pfam" id="PF13276"/>
    </source>
</evidence>
<dbReference type="Proteomes" id="UP001218071">
    <property type="component" value="Chromosome"/>
</dbReference>
<evidence type="ECO:0000256" key="1">
    <source>
        <dbReference type="SAM" id="MobiDB-lite"/>
    </source>
</evidence>
<dbReference type="InterPro" id="IPR012337">
    <property type="entry name" value="RNaseH-like_sf"/>
</dbReference>
<evidence type="ECO:0000313" key="4">
    <source>
        <dbReference type="Proteomes" id="UP001218071"/>
    </source>
</evidence>
<dbReference type="InterPro" id="IPR025948">
    <property type="entry name" value="HTH-like_dom"/>
</dbReference>
<dbReference type="SUPFAM" id="SSF53098">
    <property type="entry name" value="Ribonuclease H-like"/>
    <property type="match status" value="1"/>
</dbReference>
<dbReference type="PANTHER" id="PTHR46889:SF5">
    <property type="entry name" value="INTEGRASE PROTEIN"/>
    <property type="match status" value="1"/>
</dbReference>